<dbReference type="VEuPathDB" id="FungiDB:BO71DRAFT_323085"/>
<dbReference type="Gene3D" id="3.40.605.10">
    <property type="entry name" value="Aldehyde Dehydrogenase, Chain A, domain 1"/>
    <property type="match status" value="1"/>
</dbReference>
<dbReference type="Gene3D" id="3.40.309.10">
    <property type="entry name" value="Aldehyde Dehydrogenase, Chain A, domain 2"/>
    <property type="match status" value="1"/>
</dbReference>
<evidence type="ECO:0000313" key="7">
    <source>
        <dbReference type="Proteomes" id="UP000247810"/>
    </source>
</evidence>
<evidence type="ECO:0000259" key="5">
    <source>
        <dbReference type="Pfam" id="PF00171"/>
    </source>
</evidence>
<dbReference type="AlphaFoldDB" id="A0A319DDL2"/>
<dbReference type="InterPro" id="IPR015590">
    <property type="entry name" value="Aldehyde_DH_dom"/>
</dbReference>
<dbReference type="EMBL" id="KZ825852">
    <property type="protein sequence ID" value="PYH95510.1"/>
    <property type="molecule type" value="Genomic_DNA"/>
</dbReference>
<comment type="similarity">
    <text evidence="1">Belongs to the aldehyde dehydrogenase family.</text>
</comment>
<dbReference type="Pfam" id="PF00171">
    <property type="entry name" value="Aldedh"/>
    <property type="match status" value="1"/>
</dbReference>
<dbReference type="OrthoDB" id="310895at2759"/>
<dbReference type="STRING" id="1448320.A0A319DDL2"/>
<dbReference type="EC" id="1.2.1.3" evidence="3"/>
<gene>
    <name evidence="6" type="ORF">BO71DRAFT_323085</name>
</gene>
<evidence type="ECO:0000256" key="2">
    <source>
        <dbReference type="ARBA" id="ARBA00023002"/>
    </source>
</evidence>
<dbReference type="GO" id="GO:0004029">
    <property type="term" value="F:aldehyde dehydrogenase (NAD+) activity"/>
    <property type="evidence" value="ECO:0007669"/>
    <property type="project" value="UniProtKB-EC"/>
</dbReference>
<comment type="catalytic activity">
    <reaction evidence="4">
        <text>an aldehyde + NAD(+) + H2O = a carboxylate + NADH + 2 H(+)</text>
        <dbReference type="Rhea" id="RHEA:16185"/>
        <dbReference type="ChEBI" id="CHEBI:15377"/>
        <dbReference type="ChEBI" id="CHEBI:15378"/>
        <dbReference type="ChEBI" id="CHEBI:17478"/>
        <dbReference type="ChEBI" id="CHEBI:29067"/>
        <dbReference type="ChEBI" id="CHEBI:57540"/>
        <dbReference type="ChEBI" id="CHEBI:57945"/>
        <dbReference type="EC" id="1.2.1.3"/>
    </reaction>
</comment>
<sequence>ATGNTLLLKPSDLTPLYALKLASLTLEARFPPGVLSVLPGPGQITGQAISTHPLIRKISFTGSTPVGRTILHAAASSNLKQTALELGGKGPSIVFDDCDLANAVFWTRLGFTANNGQICAAGTRVYVQRGVYEQFLEEFVRVEEREKAGVVVGDAIVEGTTKGPVASRGQWEKILGFVEEGKKVPGVRVLFGGGKVEGQKGFFVQNTAFADVGQQERIIREEIFGPVVCIAPFDTEDEAIALANDSAHGLSAAVFTNDVSRAHRVTAGVEAGQVTVNAWSMLGANAPFGGVKESGYGRDMGQDALEGWTTVKTVKYHILPKL</sequence>
<keyword evidence="2" id="KW-0560">Oxidoreductase</keyword>
<dbReference type="FunFam" id="3.40.309.10:FF:000012">
    <property type="entry name" value="Betaine aldehyde dehydrogenase"/>
    <property type="match status" value="1"/>
</dbReference>
<evidence type="ECO:0000256" key="4">
    <source>
        <dbReference type="ARBA" id="ARBA00049194"/>
    </source>
</evidence>
<feature type="domain" description="Aldehyde dehydrogenase" evidence="5">
    <location>
        <begin position="1"/>
        <end position="314"/>
    </location>
</feature>
<proteinExistence type="inferred from homology"/>
<evidence type="ECO:0000256" key="3">
    <source>
        <dbReference type="ARBA" id="ARBA00024226"/>
    </source>
</evidence>
<protein>
    <recommendedName>
        <fullName evidence="3">aldehyde dehydrogenase (NAD(+))</fullName>
        <ecNumber evidence="3">1.2.1.3</ecNumber>
    </recommendedName>
</protein>
<dbReference type="InterPro" id="IPR016161">
    <property type="entry name" value="Ald_DH/histidinol_DH"/>
</dbReference>
<reference evidence="6 7" key="1">
    <citation type="submission" date="2018-02" db="EMBL/GenBank/DDBJ databases">
        <title>The genomes of Aspergillus section Nigri reveals drivers in fungal speciation.</title>
        <authorList>
            <consortium name="DOE Joint Genome Institute"/>
            <person name="Vesth T.C."/>
            <person name="Nybo J."/>
            <person name="Theobald S."/>
            <person name="Brandl J."/>
            <person name="Frisvad J.C."/>
            <person name="Nielsen K.F."/>
            <person name="Lyhne E.K."/>
            <person name="Kogle M.E."/>
            <person name="Kuo A."/>
            <person name="Riley R."/>
            <person name="Clum A."/>
            <person name="Nolan M."/>
            <person name="Lipzen A."/>
            <person name="Salamov A."/>
            <person name="Henrissat B."/>
            <person name="Wiebenga A."/>
            <person name="De vries R.P."/>
            <person name="Grigoriev I.V."/>
            <person name="Mortensen U.H."/>
            <person name="Andersen M.R."/>
            <person name="Baker S.E."/>
        </authorList>
    </citation>
    <scope>NUCLEOTIDE SEQUENCE [LARGE SCALE GENOMIC DNA]</scope>
    <source>
        <strain evidence="6 7">CBS 707.79</strain>
    </source>
</reference>
<evidence type="ECO:0000313" key="6">
    <source>
        <dbReference type="EMBL" id="PYH95510.1"/>
    </source>
</evidence>
<evidence type="ECO:0000256" key="1">
    <source>
        <dbReference type="ARBA" id="ARBA00009986"/>
    </source>
</evidence>
<dbReference type="PANTHER" id="PTHR11699">
    <property type="entry name" value="ALDEHYDE DEHYDROGENASE-RELATED"/>
    <property type="match status" value="1"/>
</dbReference>
<dbReference type="InterPro" id="IPR016163">
    <property type="entry name" value="Ald_DH_C"/>
</dbReference>
<accession>A0A319DDL2</accession>
<keyword evidence="7" id="KW-1185">Reference proteome</keyword>
<dbReference type="Proteomes" id="UP000247810">
    <property type="component" value="Unassembled WGS sequence"/>
</dbReference>
<dbReference type="InterPro" id="IPR016162">
    <property type="entry name" value="Ald_DH_N"/>
</dbReference>
<name>A0A319DDL2_9EURO</name>
<feature type="non-terminal residue" evidence="6">
    <location>
        <position position="1"/>
    </location>
</feature>
<organism evidence="6 7">
    <name type="scientific">Aspergillus ellipticus CBS 707.79</name>
    <dbReference type="NCBI Taxonomy" id="1448320"/>
    <lineage>
        <taxon>Eukaryota</taxon>
        <taxon>Fungi</taxon>
        <taxon>Dikarya</taxon>
        <taxon>Ascomycota</taxon>
        <taxon>Pezizomycotina</taxon>
        <taxon>Eurotiomycetes</taxon>
        <taxon>Eurotiomycetidae</taxon>
        <taxon>Eurotiales</taxon>
        <taxon>Aspergillaceae</taxon>
        <taxon>Aspergillus</taxon>
        <taxon>Aspergillus subgen. Circumdati</taxon>
    </lineage>
</organism>
<dbReference type="SUPFAM" id="SSF53720">
    <property type="entry name" value="ALDH-like"/>
    <property type="match status" value="1"/>
</dbReference>